<dbReference type="PANTHER" id="PTHR11061:SF30">
    <property type="entry name" value="TRNA (URACIL(54)-C(5))-METHYLTRANSFERASE"/>
    <property type="match status" value="1"/>
</dbReference>
<dbReference type="SUPFAM" id="SSF53335">
    <property type="entry name" value="S-adenosyl-L-methionine-dependent methyltransferases"/>
    <property type="match status" value="1"/>
</dbReference>
<dbReference type="PANTHER" id="PTHR11061">
    <property type="entry name" value="RNA M5U METHYLTRANSFERASE"/>
    <property type="match status" value="1"/>
</dbReference>
<dbReference type="PROSITE" id="PS50926">
    <property type="entry name" value="TRAM"/>
    <property type="match status" value="1"/>
</dbReference>
<evidence type="ECO:0000313" key="5">
    <source>
        <dbReference type="EMBL" id="SVD22130.1"/>
    </source>
</evidence>
<protein>
    <recommendedName>
        <fullName evidence="4">TRAM domain-containing protein</fullName>
    </recommendedName>
</protein>
<keyword evidence="2" id="KW-0808">Transferase</keyword>
<evidence type="ECO:0000256" key="2">
    <source>
        <dbReference type="ARBA" id="ARBA00022679"/>
    </source>
</evidence>
<reference evidence="5" key="1">
    <citation type="submission" date="2018-05" db="EMBL/GenBank/DDBJ databases">
        <authorList>
            <person name="Lanie J.A."/>
            <person name="Ng W.-L."/>
            <person name="Kazmierczak K.M."/>
            <person name="Andrzejewski T.M."/>
            <person name="Davidsen T.M."/>
            <person name="Wayne K.J."/>
            <person name="Tettelin H."/>
            <person name="Glass J.I."/>
            <person name="Rusch D."/>
            <person name="Podicherti R."/>
            <person name="Tsui H.-C.T."/>
            <person name="Winkler M.E."/>
        </authorList>
    </citation>
    <scope>NUCLEOTIDE SEQUENCE</scope>
</reference>
<dbReference type="SUPFAM" id="SSF50249">
    <property type="entry name" value="Nucleic acid-binding proteins"/>
    <property type="match status" value="1"/>
</dbReference>
<dbReference type="InterPro" id="IPR002792">
    <property type="entry name" value="TRAM_dom"/>
</dbReference>
<evidence type="ECO:0000259" key="4">
    <source>
        <dbReference type="PROSITE" id="PS50926"/>
    </source>
</evidence>
<dbReference type="InterPro" id="IPR010280">
    <property type="entry name" value="U5_MeTrfase_fam"/>
</dbReference>
<proteinExistence type="predicted"/>
<keyword evidence="3" id="KW-0949">S-adenosyl-L-methionine</keyword>
<organism evidence="5">
    <name type="scientific">marine metagenome</name>
    <dbReference type="NCBI Taxonomy" id="408172"/>
    <lineage>
        <taxon>unclassified sequences</taxon>
        <taxon>metagenomes</taxon>
        <taxon>ecological metagenomes</taxon>
    </lineage>
</organism>
<accession>A0A382TJ53</accession>
<feature type="domain" description="TRAM" evidence="4">
    <location>
        <begin position="1"/>
        <end position="38"/>
    </location>
</feature>
<dbReference type="InterPro" id="IPR029063">
    <property type="entry name" value="SAM-dependent_MTases_sf"/>
</dbReference>
<feature type="non-terminal residue" evidence="5">
    <location>
        <position position="1"/>
    </location>
</feature>
<name>A0A382TJ53_9ZZZZ</name>
<evidence type="ECO:0000256" key="3">
    <source>
        <dbReference type="ARBA" id="ARBA00022691"/>
    </source>
</evidence>
<gene>
    <name evidence="5" type="ORF">METZ01_LOCUS374984</name>
</gene>
<dbReference type="EMBL" id="UINC01137031">
    <property type="protein sequence ID" value="SVD22130.1"/>
    <property type="molecule type" value="Genomic_DNA"/>
</dbReference>
<keyword evidence="1" id="KW-0489">Methyltransferase</keyword>
<sequence>VAHYNDFVVFVKNAIPGQTVKAMVYRKKPGYAEARSLDIIHESSKAVDAPCGHFGVCGGCKVQNLDYSEQIIEKTRQVEDSFDRLGGFSGFKLDKIVPADPIFNYRNKMEFTFSSNRWILKNESVDKG</sequence>
<dbReference type="Gene3D" id="3.40.50.150">
    <property type="entry name" value="Vaccinia Virus protein VP39"/>
    <property type="match status" value="1"/>
</dbReference>
<dbReference type="GO" id="GO:0008173">
    <property type="term" value="F:RNA methyltransferase activity"/>
    <property type="evidence" value="ECO:0007669"/>
    <property type="project" value="InterPro"/>
</dbReference>
<feature type="non-terminal residue" evidence="5">
    <location>
        <position position="128"/>
    </location>
</feature>
<evidence type="ECO:0000256" key="1">
    <source>
        <dbReference type="ARBA" id="ARBA00022603"/>
    </source>
</evidence>
<dbReference type="AlphaFoldDB" id="A0A382TJ53"/>
<dbReference type="Gene3D" id="2.40.50.140">
    <property type="entry name" value="Nucleic acid-binding proteins"/>
    <property type="match status" value="1"/>
</dbReference>
<dbReference type="GO" id="GO:0032259">
    <property type="term" value="P:methylation"/>
    <property type="evidence" value="ECO:0007669"/>
    <property type="project" value="UniProtKB-KW"/>
</dbReference>
<dbReference type="InterPro" id="IPR012340">
    <property type="entry name" value="NA-bd_OB-fold"/>
</dbReference>
<dbReference type="GO" id="GO:0006396">
    <property type="term" value="P:RNA processing"/>
    <property type="evidence" value="ECO:0007669"/>
    <property type="project" value="InterPro"/>
</dbReference>